<dbReference type="InterPro" id="IPR018089">
    <property type="entry name" value="OMPdecase_AS"/>
</dbReference>
<evidence type="ECO:0000256" key="1">
    <source>
        <dbReference type="ARBA" id="ARBA00002356"/>
    </source>
</evidence>
<feature type="binding site" evidence="10">
    <location>
        <position position="188"/>
    </location>
    <ligand>
        <name>substrate</name>
    </ligand>
</feature>
<evidence type="ECO:0000313" key="14">
    <source>
        <dbReference type="Proteomes" id="UP000177967"/>
    </source>
</evidence>
<dbReference type="GO" id="GO:0044205">
    <property type="term" value="P:'de novo' UMP biosynthetic process"/>
    <property type="evidence" value="ECO:0007669"/>
    <property type="project" value="UniProtKB-UniPathway"/>
</dbReference>
<comment type="similarity">
    <text evidence="11">Belongs to the OMP decarboxylase family.</text>
</comment>
<feature type="active site" description="For OMPdecase activity" evidence="9">
    <location>
        <position position="68"/>
    </location>
</feature>
<evidence type="ECO:0000256" key="9">
    <source>
        <dbReference type="PIRSR" id="PIRSR614732-1"/>
    </source>
</evidence>
<dbReference type="NCBIfam" id="TIGR01740">
    <property type="entry name" value="pyrF"/>
    <property type="match status" value="1"/>
</dbReference>
<dbReference type="SUPFAM" id="SSF51366">
    <property type="entry name" value="Ribulose-phoshate binding barrel"/>
    <property type="match status" value="1"/>
</dbReference>
<dbReference type="PANTHER" id="PTHR32119">
    <property type="entry name" value="OROTIDINE 5'-PHOSPHATE DECARBOXYLASE"/>
    <property type="match status" value="1"/>
</dbReference>
<gene>
    <name evidence="13" type="ORF">A2782_02710</name>
</gene>
<dbReference type="PANTHER" id="PTHR32119:SF2">
    <property type="entry name" value="OROTIDINE 5'-PHOSPHATE DECARBOXYLASE"/>
    <property type="match status" value="1"/>
</dbReference>
<evidence type="ECO:0000256" key="4">
    <source>
        <dbReference type="ARBA" id="ARBA00021923"/>
    </source>
</evidence>
<sequence length="238" mass="25435">MSGKKARIAVALDVNQLSQALRLVEALHKEVDYFKVGLELLHAEGTPRVLAALQSAGAMLFVDWKLHDIPETVKKAVQAIAPFEVPYFNLHASTGRTSIHAAVEAAGKSRVLGVTVLTSLDDAECTEIFGAAADIKVPQFARTFVSLGGHAIICSAKEAQLLRNMPELDSAELWTPGIRPLWAAARDQKRVLSPADAVRAGADVLIIGRPITQPPGEIGSPVEAAKRIRAEIEEALAA</sequence>
<dbReference type="SMART" id="SM00934">
    <property type="entry name" value="OMPdecase"/>
    <property type="match status" value="1"/>
</dbReference>
<evidence type="ECO:0000256" key="7">
    <source>
        <dbReference type="ARBA" id="ARBA00023239"/>
    </source>
</evidence>
<dbReference type="InterPro" id="IPR014732">
    <property type="entry name" value="OMPdecase"/>
</dbReference>
<dbReference type="GO" id="GO:0006207">
    <property type="term" value="P:'de novo' pyrimidine nucleobase biosynthetic process"/>
    <property type="evidence" value="ECO:0007669"/>
    <property type="project" value="InterPro"/>
</dbReference>
<dbReference type="PROSITE" id="PS00156">
    <property type="entry name" value="OMPDECASE"/>
    <property type="match status" value="1"/>
</dbReference>
<name>A0A1G1V300_9BACT</name>
<evidence type="ECO:0000256" key="6">
    <source>
        <dbReference type="ARBA" id="ARBA00022975"/>
    </source>
</evidence>
<feature type="binding site" evidence="10">
    <location>
        <position position="208"/>
    </location>
    <ligand>
        <name>substrate</name>
    </ligand>
</feature>
<reference evidence="13 14" key="1">
    <citation type="journal article" date="2016" name="Nat. Commun.">
        <title>Thousands of microbial genomes shed light on interconnected biogeochemical processes in an aquifer system.</title>
        <authorList>
            <person name="Anantharaman K."/>
            <person name="Brown C.T."/>
            <person name="Hug L.A."/>
            <person name="Sharon I."/>
            <person name="Castelle C.J."/>
            <person name="Probst A.J."/>
            <person name="Thomas B.C."/>
            <person name="Singh A."/>
            <person name="Wilkins M.J."/>
            <person name="Karaoz U."/>
            <person name="Brodie E.L."/>
            <person name="Williams K.H."/>
            <person name="Hubbard S.S."/>
            <person name="Banfield J.F."/>
        </authorList>
    </citation>
    <scope>NUCLEOTIDE SEQUENCE [LARGE SCALE GENOMIC DNA]</scope>
</reference>
<dbReference type="GO" id="GO:0004590">
    <property type="term" value="F:orotidine-5'-phosphate decarboxylase activity"/>
    <property type="evidence" value="ECO:0007669"/>
    <property type="project" value="UniProtKB-EC"/>
</dbReference>
<feature type="domain" description="Orotidine 5'-phosphate decarboxylase" evidence="12">
    <location>
        <begin position="7"/>
        <end position="228"/>
    </location>
</feature>
<feature type="binding site" evidence="10">
    <location>
        <position position="179"/>
    </location>
    <ligand>
        <name>substrate</name>
    </ligand>
</feature>
<comment type="function">
    <text evidence="1">Catalyzes the decarboxylation of orotidine 5'-monophosphate (OMP) to uridine 5'-monophosphate (UMP).</text>
</comment>
<evidence type="ECO:0000256" key="5">
    <source>
        <dbReference type="ARBA" id="ARBA00022793"/>
    </source>
</evidence>
<feature type="active site" description="For OMPdecase activity" evidence="9">
    <location>
        <position position="63"/>
    </location>
</feature>
<proteinExistence type="inferred from homology"/>
<feature type="binding site" evidence="10">
    <location>
        <position position="35"/>
    </location>
    <ligand>
        <name>substrate</name>
    </ligand>
</feature>
<evidence type="ECO:0000256" key="2">
    <source>
        <dbReference type="ARBA" id="ARBA00004861"/>
    </source>
</evidence>
<dbReference type="NCBIfam" id="NF001273">
    <property type="entry name" value="PRK00230.1"/>
    <property type="match status" value="1"/>
</dbReference>
<dbReference type="InterPro" id="IPR011060">
    <property type="entry name" value="RibuloseP-bd_barrel"/>
</dbReference>
<accession>A0A1G1V300</accession>
<feature type="binding site" evidence="10">
    <location>
        <position position="118"/>
    </location>
    <ligand>
        <name>substrate</name>
    </ligand>
</feature>
<dbReference type="AlphaFoldDB" id="A0A1G1V300"/>
<evidence type="ECO:0000259" key="12">
    <source>
        <dbReference type="SMART" id="SM00934"/>
    </source>
</evidence>
<evidence type="ECO:0000256" key="8">
    <source>
        <dbReference type="ARBA" id="ARBA00049157"/>
    </source>
</evidence>
<comment type="pathway">
    <text evidence="2 11">Pyrimidine metabolism; UMP biosynthesis via de novo pathway; UMP from orotate: step 2/2.</text>
</comment>
<dbReference type="Pfam" id="PF00215">
    <property type="entry name" value="OMPdecase"/>
    <property type="match status" value="1"/>
</dbReference>
<dbReference type="InterPro" id="IPR001754">
    <property type="entry name" value="OMPdeCOase_dom"/>
</dbReference>
<feature type="binding site" evidence="10">
    <location>
        <position position="209"/>
    </location>
    <ligand>
        <name>substrate</name>
    </ligand>
</feature>
<organism evidence="13 14">
    <name type="scientific">Candidatus Blackburnbacteria bacterium RIFCSPHIGHO2_01_FULL_43_15b</name>
    <dbReference type="NCBI Taxonomy" id="1797513"/>
    <lineage>
        <taxon>Bacteria</taxon>
        <taxon>Candidatus Blackburniibacteriota</taxon>
    </lineage>
</organism>
<comment type="caution">
    <text evidence="13">The sequence shown here is derived from an EMBL/GenBank/DDBJ whole genome shotgun (WGS) entry which is preliminary data.</text>
</comment>
<dbReference type="EC" id="4.1.1.23" evidence="3 11"/>
<dbReference type="CDD" id="cd04725">
    <property type="entry name" value="OMP_decarboxylase_like"/>
    <property type="match status" value="1"/>
</dbReference>
<evidence type="ECO:0000256" key="10">
    <source>
        <dbReference type="PIRSR" id="PIRSR614732-2"/>
    </source>
</evidence>
<dbReference type="Proteomes" id="UP000177967">
    <property type="component" value="Unassembled WGS sequence"/>
</dbReference>
<evidence type="ECO:0000313" key="13">
    <source>
        <dbReference type="EMBL" id="OGY09725.1"/>
    </source>
</evidence>
<dbReference type="UniPathway" id="UPA00070">
    <property type="reaction ID" value="UER00120"/>
</dbReference>
<comment type="catalytic activity">
    <reaction evidence="8 11">
        <text>orotidine 5'-phosphate + H(+) = UMP + CO2</text>
        <dbReference type="Rhea" id="RHEA:11596"/>
        <dbReference type="ChEBI" id="CHEBI:15378"/>
        <dbReference type="ChEBI" id="CHEBI:16526"/>
        <dbReference type="ChEBI" id="CHEBI:57538"/>
        <dbReference type="ChEBI" id="CHEBI:57865"/>
        <dbReference type="EC" id="4.1.1.23"/>
    </reaction>
</comment>
<dbReference type="InterPro" id="IPR013785">
    <property type="entry name" value="Aldolase_TIM"/>
</dbReference>
<evidence type="ECO:0000256" key="3">
    <source>
        <dbReference type="ARBA" id="ARBA00012321"/>
    </source>
</evidence>
<feature type="active site" description="For OMPdecase activity" evidence="9">
    <location>
        <position position="65"/>
    </location>
</feature>
<dbReference type="Gene3D" id="3.20.20.70">
    <property type="entry name" value="Aldolase class I"/>
    <property type="match status" value="1"/>
</dbReference>
<dbReference type="EMBL" id="MHBW01000005">
    <property type="protein sequence ID" value="OGY09725.1"/>
    <property type="molecule type" value="Genomic_DNA"/>
</dbReference>
<protein>
    <recommendedName>
        <fullName evidence="4 11">Orotidine 5'-phosphate decarboxylase</fullName>
        <ecNumber evidence="3 11">4.1.1.23</ecNumber>
    </recommendedName>
</protein>
<keyword evidence="7 11" id="KW-0456">Lyase</keyword>
<keyword evidence="5 11" id="KW-0210">Decarboxylase</keyword>
<keyword evidence="6 11" id="KW-0665">Pyrimidine biosynthesis</keyword>
<feature type="binding site" evidence="10">
    <location>
        <position position="13"/>
    </location>
    <ligand>
        <name>substrate</name>
    </ligand>
</feature>
<dbReference type="STRING" id="1797513.A2782_02710"/>
<evidence type="ECO:0000256" key="11">
    <source>
        <dbReference type="RuleBase" id="RU000512"/>
    </source>
</evidence>
<dbReference type="GO" id="GO:0005829">
    <property type="term" value="C:cytosol"/>
    <property type="evidence" value="ECO:0007669"/>
    <property type="project" value="TreeGrafter"/>
</dbReference>